<proteinExistence type="predicted"/>
<reference evidence="2 3" key="1">
    <citation type="submission" date="2024-05" db="EMBL/GenBank/DDBJ databases">
        <title>Genome sequencing and assembly of Indian major carp, Cirrhinus mrigala (Hamilton, 1822).</title>
        <authorList>
            <person name="Mohindra V."/>
            <person name="Chowdhury L.M."/>
            <person name="Lal K."/>
            <person name="Jena J.K."/>
        </authorList>
    </citation>
    <scope>NUCLEOTIDE SEQUENCE [LARGE SCALE GENOMIC DNA]</scope>
    <source>
        <strain evidence="2">CM1030</strain>
        <tissue evidence="2">Blood</tissue>
    </source>
</reference>
<feature type="non-terminal residue" evidence="2">
    <location>
        <position position="1"/>
    </location>
</feature>
<feature type="non-terminal residue" evidence="2">
    <location>
        <position position="228"/>
    </location>
</feature>
<keyword evidence="3" id="KW-1185">Reference proteome</keyword>
<evidence type="ECO:0000256" key="1">
    <source>
        <dbReference type="SAM" id="MobiDB-lite"/>
    </source>
</evidence>
<feature type="region of interest" description="Disordered" evidence="1">
    <location>
        <begin position="140"/>
        <end position="172"/>
    </location>
</feature>
<accession>A0ABD0NAE3</accession>
<dbReference type="Proteomes" id="UP001529510">
    <property type="component" value="Unassembled WGS sequence"/>
</dbReference>
<evidence type="ECO:0000313" key="2">
    <source>
        <dbReference type="EMBL" id="KAL0158572.1"/>
    </source>
</evidence>
<sequence>AICVLSICPELSACTLTTTEVVPLSLVLPLLGVPPSLPLPPPLHQSSLSPPLLSLPSELSLGSPWVCQIPCLRLQLLPRPIDPAAPPWFLAPSSPPRPISPPAPLGSLSSTIRCLKAPLFRLHLIPPALSDSSFPPAPPWSSVALAPPQPSESPPPPCPPDPQCHPGSYFGAPSPPALPSSAPLWVPPPLPHPTAHPQLTICAVGLPQVCQSPSVLWLEDPLTLPPAS</sequence>
<name>A0ABD0NAE3_CIRMR</name>
<dbReference type="AlphaFoldDB" id="A0ABD0NAE3"/>
<protein>
    <submittedName>
        <fullName evidence="2">Uncharacterized protein</fullName>
    </submittedName>
</protein>
<gene>
    <name evidence="2" type="ORF">M9458_046648</name>
</gene>
<feature type="compositionally biased region" description="Pro residues" evidence="1">
    <location>
        <begin position="147"/>
        <end position="163"/>
    </location>
</feature>
<comment type="caution">
    <text evidence="2">The sequence shown here is derived from an EMBL/GenBank/DDBJ whole genome shotgun (WGS) entry which is preliminary data.</text>
</comment>
<evidence type="ECO:0000313" key="3">
    <source>
        <dbReference type="Proteomes" id="UP001529510"/>
    </source>
</evidence>
<organism evidence="2 3">
    <name type="scientific">Cirrhinus mrigala</name>
    <name type="common">Mrigala</name>
    <dbReference type="NCBI Taxonomy" id="683832"/>
    <lineage>
        <taxon>Eukaryota</taxon>
        <taxon>Metazoa</taxon>
        <taxon>Chordata</taxon>
        <taxon>Craniata</taxon>
        <taxon>Vertebrata</taxon>
        <taxon>Euteleostomi</taxon>
        <taxon>Actinopterygii</taxon>
        <taxon>Neopterygii</taxon>
        <taxon>Teleostei</taxon>
        <taxon>Ostariophysi</taxon>
        <taxon>Cypriniformes</taxon>
        <taxon>Cyprinidae</taxon>
        <taxon>Labeoninae</taxon>
        <taxon>Labeonini</taxon>
        <taxon>Cirrhinus</taxon>
    </lineage>
</organism>
<dbReference type="EMBL" id="JAMKFB020000023">
    <property type="protein sequence ID" value="KAL0158572.1"/>
    <property type="molecule type" value="Genomic_DNA"/>
</dbReference>